<reference evidence="2 3" key="1">
    <citation type="submission" date="2019-11" db="EMBL/GenBank/DDBJ databases">
        <title>Whole genome sequence of Oryza granulata.</title>
        <authorList>
            <person name="Li W."/>
        </authorList>
    </citation>
    <scope>NUCLEOTIDE SEQUENCE [LARGE SCALE GENOMIC DNA]</scope>
    <source>
        <strain evidence="3">cv. Menghai</strain>
        <tissue evidence="2">Leaf</tissue>
    </source>
</reference>
<feature type="signal peptide" evidence="1">
    <location>
        <begin position="1"/>
        <end position="22"/>
    </location>
</feature>
<evidence type="ECO:0008006" key="4">
    <source>
        <dbReference type="Google" id="ProtNLM"/>
    </source>
</evidence>
<evidence type="ECO:0000313" key="3">
    <source>
        <dbReference type="Proteomes" id="UP000479710"/>
    </source>
</evidence>
<keyword evidence="1" id="KW-0732">Signal</keyword>
<keyword evidence="3" id="KW-1185">Reference proteome</keyword>
<dbReference type="EMBL" id="SPHZ02000008">
    <property type="protein sequence ID" value="KAF0903008.1"/>
    <property type="molecule type" value="Genomic_DNA"/>
</dbReference>
<protein>
    <recommendedName>
        <fullName evidence="4">Secreted protein</fullName>
    </recommendedName>
</protein>
<name>A0A6G1CRB2_9ORYZ</name>
<comment type="caution">
    <text evidence="2">The sequence shown here is derived from an EMBL/GenBank/DDBJ whole genome shotgun (WGS) entry which is preliminary data.</text>
</comment>
<evidence type="ECO:0000256" key="1">
    <source>
        <dbReference type="SAM" id="SignalP"/>
    </source>
</evidence>
<dbReference type="Proteomes" id="UP000479710">
    <property type="component" value="Unassembled WGS sequence"/>
</dbReference>
<sequence length="85" mass="9240">MHMATFTIRTHLLAALLVAVSAVIMHCSVNVCHGAREGWVDRILHAAAATFDRVPRAAAATIHRMPRAAATIDRVPRAIAVKLYD</sequence>
<evidence type="ECO:0000313" key="2">
    <source>
        <dbReference type="EMBL" id="KAF0903008.1"/>
    </source>
</evidence>
<feature type="chain" id="PRO_5026291862" description="Secreted protein" evidence="1">
    <location>
        <begin position="23"/>
        <end position="85"/>
    </location>
</feature>
<accession>A0A6G1CRB2</accession>
<dbReference type="AlphaFoldDB" id="A0A6G1CRB2"/>
<organism evidence="2 3">
    <name type="scientific">Oryza meyeriana var. granulata</name>
    <dbReference type="NCBI Taxonomy" id="110450"/>
    <lineage>
        <taxon>Eukaryota</taxon>
        <taxon>Viridiplantae</taxon>
        <taxon>Streptophyta</taxon>
        <taxon>Embryophyta</taxon>
        <taxon>Tracheophyta</taxon>
        <taxon>Spermatophyta</taxon>
        <taxon>Magnoliopsida</taxon>
        <taxon>Liliopsida</taxon>
        <taxon>Poales</taxon>
        <taxon>Poaceae</taxon>
        <taxon>BOP clade</taxon>
        <taxon>Oryzoideae</taxon>
        <taxon>Oryzeae</taxon>
        <taxon>Oryzinae</taxon>
        <taxon>Oryza</taxon>
        <taxon>Oryza meyeriana</taxon>
    </lineage>
</organism>
<gene>
    <name evidence="2" type="ORF">E2562_022633</name>
</gene>
<proteinExistence type="predicted"/>